<dbReference type="CDD" id="cd05285">
    <property type="entry name" value="sorbitol_DH"/>
    <property type="match status" value="1"/>
</dbReference>
<dbReference type="InterPro" id="IPR011032">
    <property type="entry name" value="GroES-like_sf"/>
</dbReference>
<keyword evidence="3 6" id="KW-0479">Metal-binding</keyword>
<evidence type="ECO:0000256" key="3">
    <source>
        <dbReference type="ARBA" id="ARBA00022723"/>
    </source>
</evidence>
<dbReference type="PROSITE" id="PS00059">
    <property type="entry name" value="ADH_ZINC"/>
    <property type="match status" value="1"/>
</dbReference>
<dbReference type="GO" id="GO:0008270">
    <property type="term" value="F:zinc ion binding"/>
    <property type="evidence" value="ECO:0007669"/>
    <property type="project" value="InterPro"/>
</dbReference>
<evidence type="ECO:0000256" key="1">
    <source>
        <dbReference type="ARBA" id="ARBA00001947"/>
    </source>
</evidence>
<dbReference type="InterPro" id="IPR045306">
    <property type="entry name" value="SDH-like"/>
</dbReference>
<dbReference type="Gene3D" id="3.90.180.10">
    <property type="entry name" value="Medium-chain alcohol dehydrogenases, catalytic domain"/>
    <property type="match status" value="1"/>
</dbReference>
<dbReference type="Pfam" id="PF08240">
    <property type="entry name" value="ADH_N"/>
    <property type="match status" value="1"/>
</dbReference>
<dbReference type="GO" id="GO:0016616">
    <property type="term" value="F:oxidoreductase activity, acting on the CH-OH group of donors, NAD or NADP as acceptor"/>
    <property type="evidence" value="ECO:0007669"/>
    <property type="project" value="InterPro"/>
</dbReference>
<dbReference type="PANTHER" id="PTHR43161">
    <property type="entry name" value="SORBITOL DEHYDROGENASE"/>
    <property type="match status" value="1"/>
</dbReference>
<dbReference type="EMBL" id="NPCC01000027">
    <property type="protein sequence ID" value="PAE87867.1"/>
    <property type="molecule type" value="Genomic_DNA"/>
</dbReference>
<dbReference type="SMART" id="SM00829">
    <property type="entry name" value="PKS_ER"/>
    <property type="match status" value="1"/>
</dbReference>
<feature type="domain" description="Enoyl reductase (ER)" evidence="7">
    <location>
        <begin position="7"/>
        <end position="342"/>
    </location>
</feature>
<reference evidence="8 9" key="1">
    <citation type="submission" date="2017-07" db="EMBL/GenBank/DDBJ databases">
        <title>Isolation and whole genome analysis of endospore-forming bacteria from heroin.</title>
        <authorList>
            <person name="Kalinowski J."/>
            <person name="Ahrens B."/>
            <person name="Al-Dilaimi A."/>
            <person name="Winkler A."/>
            <person name="Wibberg D."/>
            <person name="Schleenbecker U."/>
            <person name="Ruckert C."/>
            <person name="Wolfel R."/>
            <person name="Grass G."/>
        </authorList>
    </citation>
    <scope>NUCLEOTIDE SEQUENCE [LARGE SCALE GENOMIC DNA]</scope>
    <source>
        <strain evidence="8 9">7539</strain>
    </source>
</reference>
<comment type="cofactor">
    <cofactor evidence="1 6">
        <name>Zn(2+)</name>
        <dbReference type="ChEBI" id="CHEBI:29105"/>
    </cofactor>
</comment>
<dbReference type="RefSeq" id="WP_095237343.1">
    <property type="nucleotide sequence ID" value="NZ_JAUPFF010000005.1"/>
</dbReference>
<name>A0A268NWF9_SHOCL</name>
<gene>
    <name evidence="8" type="ORF">CHH72_16260</name>
</gene>
<sequence length="346" mass="37460">MRASVLKALKTIELEERTKPEPGAGEVLIQMKAVGICGSDLHYYEHGRIGERVAKPPFVLGHECAGVVTKVGPEVADLNVGDHVVIEPGLPCGECSSCRVGHYNLCPKVLFLSSPPNDGVLMEYICHPAKFTYKMPEGLSFELASLAEPLSVGLYTAQKTSIQPGSNIVIMGMGPVGLCMILAAKWYGASNIVVTDIEPYRLEIAKKIGAMDTIQVNHEADRAGLLAEADRLGGFDMVIDTSGAEAAFDMAVNLLKRGGTIGGIGFPGGAKSTIPLLKMMQREIVYQPIYRYRHTFKHALALLEKEQEAAQLLLTDFFPMSQISAAFDYAASNKDKSIKVIIHPDK</sequence>
<proteinExistence type="inferred from homology"/>
<dbReference type="Gene3D" id="3.40.50.720">
    <property type="entry name" value="NAD(P)-binding Rossmann-like Domain"/>
    <property type="match status" value="1"/>
</dbReference>
<dbReference type="Pfam" id="PF00107">
    <property type="entry name" value="ADH_zinc_N"/>
    <property type="match status" value="1"/>
</dbReference>
<dbReference type="Proteomes" id="UP000216207">
    <property type="component" value="Unassembled WGS sequence"/>
</dbReference>
<evidence type="ECO:0000313" key="9">
    <source>
        <dbReference type="Proteomes" id="UP000216207"/>
    </source>
</evidence>
<evidence type="ECO:0000256" key="4">
    <source>
        <dbReference type="ARBA" id="ARBA00022833"/>
    </source>
</evidence>
<dbReference type="AlphaFoldDB" id="A0A268NWF9"/>
<keyword evidence="4 6" id="KW-0862">Zinc</keyword>
<dbReference type="PANTHER" id="PTHR43161:SF9">
    <property type="entry name" value="SORBITOL DEHYDROGENASE"/>
    <property type="match status" value="1"/>
</dbReference>
<evidence type="ECO:0000256" key="6">
    <source>
        <dbReference type="RuleBase" id="RU361277"/>
    </source>
</evidence>
<accession>A0A268NWF9</accession>
<evidence type="ECO:0000256" key="2">
    <source>
        <dbReference type="ARBA" id="ARBA00008072"/>
    </source>
</evidence>
<dbReference type="SUPFAM" id="SSF51735">
    <property type="entry name" value="NAD(P)-binding Rossmann-fold domains"/>
    <property type="match status" value="1"/>
</dbReference>
<dbReference type="InterPro" id="IPR013154">
    <property type="entry name" value="ADH-like_N"/>
</dbReference>
<evidence type="ECO:0000259" key="7">
    <source>
        <dbReference type="SMART" id="SM00829"/>
    </source>
</evidence>
<comment type="similarity">
    <text evidence="2 6">Belongs to the zinc-containing alcohol dehydrogenase family.</text>
</comment>
<dbReference type="InterPro" id="IPR036291">
    <property type="entry name" value="NAD(P)-bd_dom_sf"/>
</dbReference>
<dbReference type="InterPro" id="IPR002328">
    <property type="entry name" value="ADH_Zn_CS"/>
</dbReference>
<dbReference type="SUPFAM" id="SSF50129">
    <property type="entry name" value="GroES-like"/>
    <property type="match status" value="1"/>
</dbReference>
<dbReference type="InterPro" id="IPR013149">
    <property type="entry name" value="ADH-like_C"/>
</dbReference>
<evidence type="ECO:0000256" key="5">
    <source>
        <dbReference type="ARBA" id="ARBA00023002"/>
    </source>
</evidence>
<evidence type="ECO:0000313" key="8">
    <source>
        <dbReference type="EMBL" id="PAE87867.1"/>
    </source>
</evidence>
<dbReference type="InterPro" id="IPR020843">
    <property type="entry name" value="ER"/>
</dbReference>
<keyword evidence="5" id="KW-0560">Oxidoreductase</keyword>
<organism evidence="8 9">
    <name type="scientific">Shouchella clausii</name>
    <name type="common">Alkalihalobacillus clausii</name>
    <dbReference type="NCBI Taxonomy" id="79880"/>
    <lineage>
        <taxon>Bacteria</taxon>
        <taxon>Bacillati</taxon>
        <taxon>Bacillota</taxon>
        <taxon>Bacilli</taxon>
        <taxon>Bacillales</taxon>
        <taxon>Bacillaceae</taxon>
        <taxon>Shouchella</taxon>
    </lineage>
</organism>
<protein>
    <recommendedName>
        <fullName evidence="7">Enoyl reductase (ER) domain-containing protein</fullName>
    </recommendedName>
</protein>
<comment type="caution">
    <text evidence="8">The sequence shown here is derived from an EMBL/GenBank/DDBJ whole genome shotgun (WGS) entry which is preliminary data.</text>
</comment>